<keyword evidence="1" id="KW-0812">Transmembrane</keyword>
<keyword evidence="3" id="KW-1185">Reference proteome</keyword>
<sequence length="283" mass="32716">MYRLKLSLDFLKKHKYYAYTLLILVIIVIHGRFDSLFKIDTLTLFLLVLLFILPYLPLIKTWKFKYGEFEAEVTTEEINEIKRKVNDIPQKAEKTENEDIINLKDFAESDPQLALAKMRIELEKQLRLLFNIYMPESIQHKRNRSLSFIVDSLTKDGIIEKPLASALKDIIGVANRTIHGEEISTENVLKLIDPYNTALGELEFAVIEHALKTVKKETIDQSIVGDYAEAEYLLTTITPSVSNSQKSTYKMNQAEIDAFLEGYNEYAEFIIELSKIEQNNKQV</sequence>
<feature type="transmembrane region" description="Helical" evidence="1">
    <location>
        <begin position="16"/>
        <end position="33"/>
    </location>
</feature>
<evidence type="ECO:0000313" key="2">
    <source>
        <dbReference type="EMBL" id="GHO85228.1"/>
    </source>
</evidence>
<protein>
    <recommendedName>
        <fullName evidence="4">DUF4145 domain-containing protein</fullName>
    </recommendedName>
</protein>
<reference evidence="2 3" key="1">
    <citation type="journal article" date="2021" name="Int. J. Syst. Evol. Microbiol.">
        <title>Reticulibacter mediterranei gen. nov., sp. nov., within the new family Reticulibacteraceae fam. nov., and Ktedonospora formicarum gen. nov., sp. nov., Ktedonobacter robiniae sp. nov., Dictyobacter formicarum sp. nov. and Dictyobacter arantiisoli sp. nov., belonging to the class Ktedonobacteria.</title>
        <authorList>
            <person name="Yabe S."/>
            <person name="Zheng Y."/>
            <person name="Wang C.M."/>
            <person name="Sakai Y."/>
            <person name="Abe K."/>
            <person name="Yokota A."/>
            <person name="Donadio S."/>
            <person name="Cavaletti L."/>
            <person name="Monciardini P."/>
        </authorList>
    </citation>
    <scope>NUCLEOTIDE SEQUENCE [LARGE SCALE GENOMIC DNA]</scope>
    <source>
        <strain evidence="2 3">SOSP1-9</strain>
    </source>
</reference>
<gene>
    <name evidence="2" type="ORF">KSZ_32340</name>
</gene>
<comment type="caution">
    <text evidence="2">The sequence shown here is derived from an EMBL/GenBank/DDBJ whole genome shotgun (WGS) entry which is preliminary data.</text>
</comment>
<feature type="transmembrane region" description="Helical" evidence="1">
    <location>
        <begin position="39"/>
        <end position="58"/>
    </location>
</feature>
<evidence type="ECO:0000256" key="1">
    <source>
        <dbReference type="SAM" id="Phobius"/>
    </source>
</evidence>
<dbReference type="EMBL" id="BNJJ01000008">
    <property type="protein sequence ID" value="GHO85228.1"/>
    <property type="molecule type" value="Genomic_DNA"/>
</dbReference>
<name>A0ABQ3VHE4_9CHLR</name>
<dbReference type="RefSeq" id="WP_201362889.1">
    <property type="nucleotide sequence ID" value="NZ_BNJJ01000008.1"/>
</dbReference>
<proteinExistence type="predicted"/>
<evidence type="ECO:0008006" key="4">
    <source>
        <dbReference type="Google" id="ProtNLM"/>
    </source>
</evidence>
<accession>A0ABQ3VHE4</accession>
<keyword evidence="1" id="KW-1133">Transmembrane helix</keyword>
<keyword evidence="1" id="KW-0472">Membrane</keyword>
<organism evidence="2 3">
    <name type="scientific">Dictyobacter formicarum</name>
    <dbReference type="NCBI Taxonomy" id="2778368"/>
    <lineage>
        <taxon>Bacteria</taxon>
        <taxon>Bacillati</taxon>
        <taxon>Chloroflexota</taxon>
        <taxon>Ktedonobacteria</taxon>
        <taxon>Ktedonobacterales</taxon>
        <taxon>Dictyobacteraceae</taxon>
        <taxon>Dictyobacter</taxon>
    </lineage>
</organism>
<evidence type="ECO:0000313" key="3">
    <source>
        <dbReference type="Proteomes" id="UP000635565"/>
    </source>
</evidence>
<dbReference type="Proteomes" id="UP000635565">
    <property type="component" value="Unassembled WGS sequence"/>
</dbReference>